<name>A0ABT2F904_9STRE</name>
<dbReference type="PANTHER" id="PTHR33308">
    <property type="entry name" value="PEPTIDOGLYCAN HYDROLASE FLGJ"/>
    <property type="match status" value="1"/>
</dbReference>
<evidence type="ECO:0000256" key="2">
    <source>
        <dbReference type="ARBA" id="ARBA00022801"/>
    </source>
</evidence>
<keyword evidence="5" id="KW-1185">Reference proteome</keyword>
<dbReference type="SMART" id="SM00047">
    <property type="entry name" value="LYZ2"/>
    <property type="match status" value="1"/>
</dbReference>
<comment type="caution">
    <text evidence="4">The sequence shown here is derived from an EMBL/GenBank/DDBJ whole genome shotgun (WGS) entry which is preliminary data.</text>
</comment>
<dbReference type="PANTHER" id="PTHR33308:SF9">
    <property type="entry name" value="PEPTIDOGLYCAN HYDROLASE FLGJ"/>
    <property type="match status" value="1"/>
</dbReference>
<comment type="similarity">
    <text evidence="1">Belongs to the glycosyl hydrolase 73 family.</text>
</comment>
<dbReference type="InterPro" id="IPR002901">
    <property type="entry name" value="MGlyc_endo_b_GlcNAc-like_dom"/>
</dbReference>
<feature type="domain" description="Mannosyl-glycoprotein endo-beta-N-acetylglucosamidase-like" evidence="3">
    <location>
        <begin position="1"/>
        <end position="149"/>
    </location>
</feature>
<reference evidence="4 5" key="1">
    <citation type="journal article" date="2023" name="Int. J. Syst. Evol. Microbiol.">
        <title>Streptococcus sciuri sp. nov., Staphylococcus marylandisciuri sp. nov. and Staphylococcus americanisciuri sp. nov., isolated from faeces of eastern grey squirrel (Sciurus carolinensis).</title>
        <authorList>
            <person name="Volokhov D.V."/>
            <person name="Zagorodnyaya T.A."/>
            <person name="Furtak V.A."/>
            <person name="Nattanmai G."/>
            <person name="Randall L."/>
            <person name="Jose S."/>
            <person name="Gao Y."/>
            <person name="Eisenberg T."/>
            <person name="Delmonte P."/>
            <person name="Blom J."/>
            <person name="Mitchell K.K."/>
        </authorList>
    </citation>
    <scope>NUCLEOTIDE SEQUENCE [LARGE SCALE GENOMIC DNA]</scope>
    <source>
        <strain evidence="4 5">SQ9-PEA</strain>
    </source>
</reference>
<organism evidence="4 5">
    <name type="scientific">Streptococcus sciuri</name>
    <dbReference type="NCBI Taxonomy" id="2973939"/>
    <lineage>
        <taxon>Bacteria</taxon>
        <taxon>Bacillati</taxon>
        <taxon>Bacillota</taxon>
        <taxon>Bacilli</taxon>
        <taxon>Lactobacillales</taxon>
        <taxon>Streptococcaceae</taxon>
        <taxon>Streptococcus</taxon>
    </lineage>
</organism>
<sequence length="150" mass="17069">MTSQTKTAFVKVIAPISQKLAHAYGVRPSIIIAQASFESDFGRTLLARRYNNLFNSQVTPERHAIWLRNTKGQLVCYARYKSYQESISAYLMQLKAGQIGSSKSYEAFVATKNVDTLAEFLQHSGFSRSKDYARKIKAIIKVYRLKAYDK</sequence>
<evidence type="ECO:0000256" key="1">
    <source>
        <dbReference type="ARBA" id="ARBA00010266"/>
    </source>
</evidence>
<protein>
    <submittedName>
        <fullName evidence="4">Glucosaminidase domain-containing protein</fullName>
    </submittedName>
</protein>
<dbReference type="Proteomes" id="UP001206548">
    <property type="component" value="Unassembled WGS sequence"/>
</dbReference>
<evidence type="ECO:0000259" key="3">
    <source>
        <dbReference type="SMART" id="SM00047"/>
    </source>
</evidence>
<dbReference type="RefSeq" id="WP_259139421.1">
    <property type="nucleotide sequence ID" value="NZ_JANUXX010000014.1"/>
</dbReference>
<evidence type="ECO:0000313" key="4">
    <source>
        <dbReference type="EMBL" id="MCS4488961.1"/>
    </source>
</evidence>
<evidence type="ECO:0000313" key="5">
    <source>
        <dbReference type="Proteomes" id="UP001206548"/>
    </source>
</evidence>
<dbReference type="InterPro" id="IPR051056">
    <property type="entry name" value="Glycosyl_Hydrolase_73"/>
</dbReference>
<dbReference type="Gene3D" id="1.10.530.10">
    <property type="match status" value="1"/>
</dbReference>
<keyword evidence="2" id="KW-0378">Hydrolase</keyword>
<proteinExistence type="inferred from homology"/>
<accession>A0ABT2F904</accession>
<dbReference type="EMBL" id="JANUXX010000014">
    <property type="protein sequence ID" value="MCS4488961.1"/>
    <property type="molecule type" value="Genomic_DNA"/>
</dbReference>
<gene>
    <name evidence="4" type="ORF">NXS10_08455</name>
</gene>
<dbReference type="Pfam" id="PF01832">
    <property type="entry name" value="Glucosaminidase"/>
    <property type="match status" value="1"/>
</dbReference>